<reference evidence="2" key="1">
    <citation type="journal article" date="2014" name="Int. J. Syst. Evol. Microbiol.">
        <title>Complete genome of a new Firmicutes species belonging to the dominant human colonic microbiota ('Ruminococcus bicirculans') reveals two chromosomes and a selective capacity to utilize plant glucans.</title>
        <authorList>
            <consortium name="NISC Comparative Sequencing Program"/>
            <person name="Wegmann U."/>
            <person name="Louis P."/>
            <person name="Goesmann A."/>
            <person name="Henrissat B."/>
            <person name="Duncan S.H."/>
            <person name="Flint H.J."/>
        </authorList>
    </citation>
    <scope>NUCLEOTIDE SEQUENCE</scope>
    <source>
        <strain evidence="2">JCM 17590</strain>
    </source>
</reference>
<keyword evidence="3" id="KW-1185">Reference proteome</keyword>
<organism evidence="2 3">
    <name type="scientific">Gryllotalpicola daejeonensis</name>
    <dbReference type="NCBI Taxonomy" id="993087"/>
    <lineage>
        <taxon>Bacteria</taxon>
        <taxon>Bacillati</taxon>
        <taxon>Actinomycetota</taxon>
        <taxon>Actinomycetes</taxon>
        <taxon>Micrococcales</taxon>
        <taxon>Microbacteriaceae</taxon>
        <taxon>Gryllotalpicola</taxon>
    </lineage>
</organism>
<dbReference type="Proteomes" id="UP001415169">
    <property type="component" value="Unassembled WGS sequence"/>
</dbReference>
<dbReference type="EMBL" id="BAABBV010000002">
    <property type="protein sequence ID" value="GAA4165603.1"/>
    <property type="molecule type" value="Genomic_DNA"/>
</dbReference>
<comment type="caution">
    <text evidence="2">The sequence shown here is derived from an EMBL/GenBank/DDBJ whole genome shotgun (WGS) entry which is preliminary data.</text>
</comment>
<dbReference type="RefSeq" id="WP_344792610.1">
    <property type="nucleotide sequence ID" value="NZ_BAABBV010000002.1"/>
</dbReference>
<dbReference type="Gene3D" id="3.40.50.12580">
    <property type="match status" value="1"/>
</dbReference>
<feature type="region of interest" description="Disordered" evidence="1">
    <location>
        <begin position="50"/>
        <end position="74"/>
    </location>
</feature>
<name>A0ABP7ZN92_9MICO</name>
<gene>
    <name evidence="2" type="ORF">GCM10022286_29110</name>
</gene>
<sequence>MIPTPQTEALVALEDAAPDVLFETFPGTDLAIWPLLRWPLIRSMAEASSGGEDAADAGSDASSGAALPGAKAQKSLRQRAWETSQVVLPNPHSLRKARGRDLLFLVSGTTLAQTDAGVKNWLVGDFAVAEGGRSAVLQDRGIKRRPSAAERPSFEATYSLDREIFLARRDAAAHPLSTSAQASVHAAVRGIYAVLPFDVPDSAIERTAAWVVTRGQIASHLGKQFAPLVDRMKPKAAIMQTAAYLNQPSLISVLKDRGVRVIEPQHGWIGPSHGAYNFGAAITRPEFARFMPDTLLTFGEFWSDKVRFPGEKVAIGKPHLEQTAAKAPAPAEREKTVLVVSNRYQEEVTTRLVTDIRDALPGEWRVLFRPHPSERALVAQRYPGLIGEDRISIDTALDVNETLARSRAVFGYFSTVLYEALAFGCEVFVFDSPMADVCADKEIFGERVSDAESVRSAVDVVLGAAPSALQAAPGLLESIWKPHAVENFRAFVRSGVDGLTR</sequence>
<evidence type="ECO:0000313" key="2">
    <source>
        <dbReference type="EMBL" id="GAA4165603.1"/>
    </source>
</evidence>
<evidence type="ECO:0000256" key="1">
    <source>
        <dbReference type="SAM" id="MobiDB-lite"/>
    </source>
</evidence>
<feature type="compositionally biased region" description="Low complexity" evidence="1">
    <location>
        <begin position="50"/>
        <end position="66"/>
    </location>
</feature>
<dbReference type="InterPro" id="IPR043148">
    <property type="entry name" value="TagF_C"/>
</dbReference>
<evidence type="ECO:0000313" key="3">
    <source>
        <dbReference type="Proteomes" id="UP001415169"/>
    </source>
</evidence>
<proteinExistence type="predicted"/>
<accession>A0ABP7ZN92</accession>
<reference evidence="2" key="2">
    <citation type="submission" date="2023-12" db="EMBL/GenBank/DDBJ databases">
        <authorList>
            <person name="Sun Q."/>
            <person name="Inoue M."/>
        </authorList>
    </citation>
    <scope>NUCLEOTIDE SEQUENCE</scope>
    <source>
        <strain evidence="2">JCM 17590</strain>
    </source>
</reference>
<protein>
    <submittedName>
        <fullName evidence="2">Uncharacterized protein</fullName>
    </submittedName>
</protein>